<dbReference type="InterPro" id="IPR013785">
    <property type="entry name" value="Aldolase_TIM"/>
</dbReference>
<accession>A0A0M8KB83</accession>
<name>A0A0M8KB83_9CHLR</name>
<dbReference type="Gene3D" id="3.20.20.70">
    <property type="entry name" value="Aldolase class I"/>
    <property type="match status" value="1"/>
</dbReference>
<dbReference type="Proteomes" id="UP000050502">
    <property type="component" value="Unassembled WGS sequence"/>
</dbReference>
<feature type="active site" description="Proton acceptor" evidence="12">
    <location>
        <position position="8"/>
    </location>
</feature>
<reference evidence="16 18" key="2">
    <citation type="submission" date="2015-07" db="EMBL/GenBank/DDBJ databases">
        <title>Whole genome sequence of Ardenticatena maritima DSM 23922.</title>
        <authorList>
            <person name="Hemp J."/>
            <person name="Ward L.M."/>
            <person name="Pace L.A."/>
            <person name="Fischer W.W."/>
        </authorList>
    </citation>
    <scope>NUCLEOTIDE SEQUENCE [LARGE SCALE GENOMIC DNA]</scope>
    <source>
        <strain evidence="16 18">110S</strain>
    </source>
</reference>
<dbReference type="InterPro" id="IPR006063">
    <property type="entry name" value="HisA_bact_arch"/>
</dbReference>
<dbReference type="GO" id="GO:0005737">
    <property type="term" value="C:cytoplasm"/>
    <property type="evidence" value="ECO:0007669"/>
    <property type="project" value="UniProtKB-SubCell"/>
</dbReference>
<evidence type="ECO:0000313" key="16">
    <source>
        <dbReference type="EMBL" id="KPL88351.1"/>
    </source>
</evidence>
<comment type="catalytic activity">
    <reaction evidence="1 12 14">
        <text>1-(5-phospho-beta-D-ribosyl)-5-[(5-phospho-beta-D-ribosylamino)methylideneamino]imidazole-4-carboxamide = 5-[(5-phospho-1-deoxy-D-ribulos-1-ylimino)methylamino]-1-(5-phospho-beta-D-ribosyl)imidazole-4-carboxamide</text>
        <dbReference type="Rhea" id="RHEA:15469"/>
        <dbReference type="ChEBI" id="CHEBI:58435"/>
        <dbReference type="ChEBI" id="CHEBI:58525"/>
        <dbReference type="EC" id="5.3.1.16"/>
    </reaction>
</comment>
<dbReference type="FunCoup" id="A0A0M8KB83">
    <property type="interactions" value="321"/>
</dbReference>
<evidence type="ECO:0000256" key="3">
    <source>
        <dbReference type="ARBA" id="ARBA00005133"/>
    </source>
</evidence>
<evidence type="ECO:0000256" key="9">
    <source>
        <dbReference type="ARBA" id="ARBA00023102"/>
    </source>
</evidence>
<dbReference type="SUPFAM" id="SSF51366">
    <property type="entry name" value="Ribulose-phoshate binding barrel"/>
    <property type="match status" value="1"/>
</dbReference>
<dbReference type="STRING" id="872965.SE16_05905"/>
<dbReference type="CDD" id="cd04732">
    <property type="entry name" value="HisA"/>
    <property type="match status" value="1"/>
</dbReference>
<sequence>MHIFPAIDIRHGRCVRLLKGDPNAETVYGDNPVEMAQRWAREGAEWLHVVNLDGAFGEATATVDAVKAIVRTVDVPVQLGGGLRTFEDIAEALDWGVARVILGTVAVTNPDVVSRAVEAFGAERIVVGIDARDRVVATHGWQQETGLDIIALAMSMKQRGVERIIYTDITRDGTLQGPNVARTGELAHLTKLRVIASGGIGSLDHIRQIRWIEPYGVEGVIVGKALYEGAFSLREALDLVRAAPGEHAAEPNGEG</sequence>
<dbReference type="FunFam" id="3.20.20.70:FF:000009">
    <property type="entry name" value="1-(5-phosphoribosyl)-5-[(5-phosphoribosylamino)methylideneamino] imidazole-4-carboxamide isomerase"/>
    <property type="match status" value="1"/>
</dbReference>
<dbReference type="Pfam" id="PF00977">
    <property type="entry name" value="His_biosynth"/>
    <property type="match status" value="1"/>
</dbReference>
<keyword evidence="10 12" id="KW-0413">Isomerase</keyword>
<keyword evidence="8 12" id="KW-0028">Amino-acid biosynthesis</keyword>
<evidence type="ECO:0000256" key="10">
    <source>
        <dbReference type="ARBA" id="ARBA00023235"/>
    </source>
</evidence>
<dbReference type="Proteomes" id="UP000037784">
    <property type="component" value="Unassembled WGS sequence"/>
</dbReference>
<dbReference type="InterPro" id="IPR023016">
    <property type="entry name" value="HisA/PriA"/>
</dbReference>
<dbReference type="GO" id="GO:0003949">
    <property type="term" value="F:1-(5-phosphoribosyl)-5-[(5-phosphoribosylamino)methylideneamino]imidazole-4-carboxamide isomerase activity"/>
    <property type="evidence" value="ECO:0007669"/>
    <property type="project" value="UniProtKB-UniRule"/>
</dbReference>
<comment type="similarity">
    <text evidence="4 12 13">Belongs to the HisA/HisF family.</text>
</comment>
<dbReference type="OrthoDB" id="9781903at2"/>
<dbReference type="EMBL" id="LGKN01000004">
    <property type="protein sequence ID" value="KPL88351.1"/>
    <property type="molecule type" value="Genomic_DNA"/>
</dbReference>
<evidence type="ECO:0000256" key="5">
    <source>
        <dbReference type="ARBA" id="ARBA00012550"/>
    </source>
</evidence>
<organism evidence="15 17">
    <name type="scientific">Ardenticatena maritima</name>
    <dbReference type="NCBI Taxonomy" id="872965"/>
    <lineage>
        <taxon>Bacteria</taxon>
        <taxon>Bacillati</taxon>
        <taxon>Chloroflexota</taxon>
        <taxon>Ardenticatenia</taxon>
        <taxon>Ardenticatenales</taxon>
        <taxon>Ardenticatenaceae</taxon>
        <taxon>Ardenticatena</taxon>
    </lineage>
</organism>
<evidence type="ECO:0000256" key="8">
    <source>
        <dbReference type="ARBA" id="ARBA00022605"/>
    </source>
</evidence>
<evidence type="ECO:0000256" key="6">
    <source>
        <dbReference type="ARBA" id="ARBA00018464"/>
    </source>
</evidence>
<proteinExistence type="inferred from homology"/>
<dbReference type="RefSeq" id="WP_054494151.1">
    <property type="nucleotide sequence ID" value="NZ_BBZA01000265.1"/>
</dbReference>
<dbReference type="AlphaFoldDB" id="A0A0M8KB83"/>
<dbReference type="EC" id="5.3.1.16" evidence="5 12"/>
<evidence type="ECO:0000256" key="4">
    <source>
        <dbReference type="ARBA" id="ARBA00009667"/>
    </source>
</evidence>
<keyword evidence="17" id="KW-1185">Reference proteome</keyword>
<dbReference type="InParanoid" id="A0A0M8KB83"/>
<dbReference type="InterPro" id="IPR006062">
    <property type="entry name" value="His_biosynth"/>
</dbReference>
<dbReference type="InterPro" id="IPR044524">
    <property type="entry name" value="Isoase_HisA-like"/>
</dbReference>
<dbReference type="NCBIfam" id="NF010112">
    <property type="entry name" value="PRK13585.1"/>
    <property type="match status" value="1"/>
</dbReference>
<evidence type="ECO:0000256" key="7">
    <source>
        <dbReference type="ARBA" id="ARBA00022490"/>
    </source>
</evidence>
<gene>
    <name evidence="12 15" type="primary">hisA</name>
    <name evidence="15" type="ORF">ARMA_2905</name>
    <name evidence="16" type="ORF">SE16_05905</name>
</gene>
<dbReference type="NCBIfam" id="TIGR00007">
    <property type="entry name" value="1-(5-phosphoribosyl)-5-[(5-phosphoribosylamino)methylideneamino]imidazole-4-carboxamide isomerase"/>
    <property type="match status" value="1"/>
</dbReference>
<evidence type="ECO:0000313" key="17">
    <source>
        <dbReference type="Proteomes" id="UP000037784"/>
    </source>
</evidence>
<comment type="pathway">
    <text evidence="3 12 14">Amino-acid biosynthesis; L-histidine biosynthesis; L-histidine from 5-phospho-alpha-D-ribose 1-diphosphate: step 4/9.</text>
</comment>
<dbReference type="PATRIC" id="fig|872965.6.peg.1212"/>
<evidence type="ECO:0000256" key="14">
    <source>
        <dbReference type="RuleBase" id="RU003658"/>
    </source>
</evidence>
<protein>
    <recommendedName>
        <fullName evidence="6 12">1-(5-phosphoribosyl)-5-[(5-phosphoribosylamino)methylideneamino] imidazole-4-carboxamide isomerase</fullName>
        <ecNumber evidence="5 12">5.3.1.16</ecNumber>
    </recommendedName>
    <alternativeName>
        <fullName evidence="11 12">Phosphoribosylformimino-5-aminoimidazole carboxamide ribotide isomerase</fullName>
    </alternativeName>
</protein>
<evidence type="ECO:0000256" key="1">
    <source>
        <dbReference type="ARBA" id="ARBA00000901"/>
    </source>
</evidence>
<evidence type="ECO:0000256" key="13">
    <source>
        <dbReference type="RuleBase" id="RU003657"/>
    </source>
</evidence>
<dbReference type="EMBL" id="BBZA01000265">
    <property type="protein sequence ID" value="GAP64482.1"/>
    <property type="molecule type" value="Genomic_DNA"/>
</dbReference>
<dbReference type="GO" id="GO:0000162">
    <property type="term" value="P:L-tryptophan biosynthetic process"/>
    <property type="evidence" value="ECO:0007669"/>
    <property type="project" value="TreeGrafter"/>
</dbReference>
<dbReference type="InterPro" id="IPR011060">
    <property type="entry name" value="RibuloseP-bd_barrel"/>
</dbReference>
<keyword evidence="7 12" id="KW-0963">Cytoplasm</keyword>
<feature type="active site" description="Proton donor" evidence="12">
    <location>
        <position position="130"/>
    </location>
</feature>
<comment type="subcellular location">
    <subcellularLocation>
        <location evidence="2 12 14">Cytoplasm</location>
    </subcellularLocation>
</comment>
<reference evidence="15 17" key="1">
    <citation type="journal article" date="2015" name="Genome Announc.">
        <title>Draft Genome Sequence of a Heterotrophic Facultative Anaerobic Thermophilic Bacterium, Ardenticatena maritima Strain 110ST.</title>
        <authorList>
            <person name="Kawaichi S."/>
            <person name="Yoshida T."/>
            <person name="Sako Y."/>
            <person name="Nakamura R."/>
        </authorList>
    </citation>
    <scope>NUCLEOTIDE SEQUENCE [LARGE SCALE GENOMIC DNA]</scope>
    <source>
        <strain evidence="15 17">110S</strain>
    </source>
</reference>
<dbReference type="PANTHER" id="PTHR43090:SF2">
    <property type="entry name" value="1-(5-PHOSPHORIBOSYL)-5-[(5-PHOSPHORIBOSYLAMINO)METHYLIDENEAMINO] IMIDAZOLE-4-CARBOXAMIDE ISOMERASE"/>
    <property type="match status" value="1"/>
</dbReference>
<evidence type="ECO:0000256" key="2">
    <source>
        <dbReference type="ARBA" id="ARBA00004496"/>
    </source>
</evidence>
<evidence type="ECO:0000313" key="18">
    <source>
        <dbReference type="Proteomes" id="UP000050502"/>
    </source>
</evidence>
<evidence type="ECO:0000256" key="12">
    <source>
        <dbReference type="HAMAP-Rule" id="MF_01014"/>
    </source>
</evidence>
<dbReference type="HAMAP" id="MF_01014">
    <property type="entry name" value="HisA"/>
    <property type="match status" value="1"/>
</dbReference>
<evidence type="ECO:0000256" key="11">
    <source>
        <dbReference type="ARBA" id="ARBA00030547"/>
    </source>
</evidence>
<dbReference type="PANTHER" id="PTHR43090">
    <property type="entry name" value="1-(5-PHOSPHORIBOSYL)-5-[(5-PHOSPHORIBOSYLAMINO)METHYLIDENEAMINO] IMIDAZOLE-4-CARBOXAMIDE ISOMERASE"/>
    <property type="match status" value="1"/>
</dbReference>
<dbReference type="UniPathway" id="UPA00031">
    <property type="reaction ID" value="UER00009"/>
</dbReference>
<reference evidence="17" key="3">
    <citation type="submission" date="2015-08" db="EMBL/GenBank/DDBJ databases">
        <title>Draft Genome Sequence of a Heterotrophic Facultative Anaerobic Bacterium Ardenticatena maritima Strain 110S.</title>
        <authorList>
            <person name="Kawaichi S."/>
            <person name="Yoshida T."/>
            <person name="Sako Y."/>
            <person name="Nakamura R."/>
        </authorList>
    </citation>
    <scope>NUCLEOTIDE SEQUENCE [LARGE SCALE GENOMIC DNA]</scope>
    <source>
        <strain evidence="17">110S</strain>
    </source>
</reference>
<comment type="caution">
    <text evidence="15">The sequence shown here is derived from an EMBL/GenBank/DDBJ whole genome shotgun (WGS) entry which is preliminary data.</text>
</comment>
<evidence type="ECO:0000313" key="15">
    <source>
        <dbReference type="EMBL" id="GAP64482.1"/>
    </source>
</evidence>
<dbReference type="GO" id="GO:0000105">
    <property type="term" value="P:L-histidine biosynthetic process"/>
    <property type="evidence" value="ECO:0007669"/>
    <property type="project" value="UniProtKB-UniRule"/>
</dbReference>
<keyword evidence="9 12" id="KW-0368">Histidine biosynthesis</keyword>